<keyword evidence="3" id="KW-0479">Metal-binding</keyword>
<dbReference type="GO" id="GO:0004089">
    <property type="term" value="F:carbonate dehydratase activity"/>
    <property type="evidence" value="ECO:0007669"/>
    <property type="project" value="UniProtKB-EC"/>
</dbReference>
<protein>
    <recommendedName>
        <fullName evidence="2">carbonic anhydrase</fullName>
        <ecNumber evidence="2">4.2.1.1</ecNumber>
    </recommendedName>
</protein>
<sequence>MMRTKLGYTCVVLSFSFLLGACSEKTKETSQTNHREAEKSEHSDDDQWSYKGETGPGHWGELDPANKTCADGSEQSPINIEFSQLKADEQIKNIHIQYEPTPFSILNNGHTVLANPSTDSNHMVVEGHKYQLAQFHFHTPSEHQFNGVHFDMELHLVHKDANGEIAVLGVMIKEGKENEEFASIWGELPDEETSEERQLKGKIDLEAILPQNQTSLHYSGSLTTPPCTEDVKWVIFKQPIEMSKDQIQAFQQIFPDNHRPVHPLNDRTVKEVQE</sequence>
<keyword evidence="8" id="KW-0732">Signal</keyword>
<evidence type="ECO:0000256" key="5">
    <source>
        <dbReference type="ARBA" id="ARBA00023239"/>
    </source>
</evidence>
<dbReference type="Proteomes" id="UP000028868">
    <property type="component" value="Unassembled WGS sequence"/>
</dbReference>
<dbReference type="PANTHER" id="PTHR18952">
    <property type="entry name" value="CARBONIC ANHYDRASE"/>
    <property type="match status" value="1"/>
</dbReference>
<comment type="catalytic activity">
    <reaction evidence="6">
        <text>hydrogencarbonate + H(+) = CO2 + H2O</text>
        <dbReference type="Rhea" id="RHEA:10748"/>
        <dbReference type="ChEBI" id="CHEBI:15377"/>
        <dbReference type="ChEBI" id="CHEBI:15378"/>
        <dbReference type="ChEBI" id="CHEBI:16526"/>
        <dbReference type="ChEBI" id="CHEBI:17544"/>
        <dbReference type="EC" id="4.2.1.1"/>
    </reaction>
</comment>
<evidence type="ECO:0000256" key="6">
    <source>
        <dbReference type="ARBA" id="ARBA00048348"/>
    </source>
</evidence>
<evidence type="ECO:0000256" key="2">
    <source>
        <dbReference type="ARBA" id="ARBA00012925"/>
    </source>
</evidence>
<dbReference type="InterPro" id="IPR023561">
    <property type="entry name" value="Carbonic_anhydrase_a-class"/>
</dbReference>
<proteinExistence type="inferred from homology"/>
<dbReference type="InterPro" id="IPR041891">
    <property type="entry name" value="Alpha_CA_prokaryot-like"/>
</dbReference>
<organism evidence="10 11">
    <name type="scientific">Halobacillus karajensis</name>
    <dbReference type="NCBI Taxonomy" id="195088"/>
    <lineage>
        <taxon>Bacteria</taxon>
        <taxon>Bacillati</taxon>
        <taxon>Bacillota</taxon>
        <taxon>Bacilli</taxon>
        <taxon>Bacillales</taxon>
        <taxon>Bacillaceae</taxon>
        <taxon>Halobacillus</taxon>
    </lineage>
</organism>
<dbReference type="Pfam" id="PF00194">
    <property type="entry name" value="Carb_anhydrase"/>
    <property type="match status" value="1"/>
</dbReference>
<evidence type="ECO:0000256" key="7">
    <source>
        <dbReference type="SAM" id="MobiDB-lite"/>
    </source>
</evidence>
<evidence type="ECO:0000313" key="11">
    <source>
        <dbReference type="Proteomes" id="UP000028868"/>
    </source>
</evidence>
<dbReference type="EMBL" id="CCDI010000004">
    <property type="protein sequence ID" value="CDQ25185.1"/>
    <property type="molecule type" value="Genomic_DNA"/>
</dbReference>
<comment type="caution">
    <text evidence="10">The sequence shown here is derived from an EMBL/GenBank/DDBJ whole genome shotgun (WGS) entry which is preliminary data.</text>
</comment>
<feature type="region of interest" description="Disordered" evidence="7">
    <location>
        <begin position="29"/>
        <end position="74"/>
    </location>
</feature>
<dbReference type="SMART" id="SM01057">
    <property type="entry name" value="Carb_anhydrase"/>
    <property type="match status" value="1"/>
</dbReference>
<dbReference type="CDD" id="cd03124">
    <property type="entry name" value="alpha_CA_prokaryotic_like"/>
    <property type="match status" value="1"/>
</dbReference>
<feature type="signal peptide" evidence="8">
    <location>
        <begin position="1"/>
        <end position="21"/>
    </location>
</feature>
<dbReference type="InterPro" id="IPR001148">
    <property type="entry name" value="CA_dom"/>
</dbReference>
<dbReference type="PANTHER" id="PTHR18952:SF265">
    <property type="entry name" value="CARBONIC ANHYDRASE"/>
    <property type="match status" value="1"/>
</dbReference>
<evidence type="ECO:0000259" key="9">
    <source>
        <dbReference type="PROSITE" id="PS51144"/>
    </source>
</evidence>
<comment type="similarity">
    <text evidence="1">Belongs to the alpha-carbonic anhydrase family.</text>
</comment>
<dbReference type="RefSeq" id="WP_035510530.1">
    <property type="nucleotide sequence ID" value="NZ_CCDH010000002.1"/>
</dbReference>
<feature type="compositionally biased region" description="Basic and acidic residues" evidence="7">
    <location>
        <begin position="29"/>
        <end position="42"/>
    </location>
</feature>
<evidence type="ECO:0000256" key="4">
    <source>
        <dbReference type="ARBA" id="ARBA00022833"/>
    </source>
</evidence>
<dbReference type="AlphaFoldDB" id="A0A024P8D4"/>
<keyword evidence="5" id="KW-0456">Lyase</keyword>
<gene>
    <name evidence="10" type="primary">cah</name>
    <name evidence="10" type="ORF">BN983_03496</name>
</gene>
<dbReference type="PROSITE" id="PS51257">
    <property type="entry name" value="PROKAR_LIPOPROTEIN"/>
    <property type="match status" value="1"/>
</dbReference>
<keyword evidence="4" id="KW-0862">Zinc</keyword>
<feature type="domain" description="Alpha-carbonic anhydrase" evidence="9">
    <location>
        <begin position="46"/>
        <end position="273"/>
    </location>
</feature>
<accession>A0A024P8D4</accession>
<evidence type="ECO:0000256" key="8">
    <source>
        <dbReference type="SAM" id="SignalP"/>
    </source>
</evidence>
<reference evidence="11" key="1">
    <citation type="submission" date="2014-03" db="EMBL/GenBank/DDBJ databases">
        <authorList>
            <person name="Urmite Genomes U."/>
        </authorList>
    </citation>
    <scope>NUCLEOTIDE SEQUENCE [LARGE SCALE GENOMIC DNA]</scope>
    <source>
        <strain evidence="11">HD-03</strain>
    </source>
</reference>
<dbReference type="EC" id="4.2.1.1" evidence="2"/>
<feature type="chain" id="PRO_5039010028" description="carbonic anhydrase" evidence="8">
    <location>
        <begin position="22"/>
        <end position="274"/>
    </location>
</feature>
<dbReference type="GO" id="GO:0008270">
    <property type="term" value="F:zinc ion binding"/>
    <property type="evidence" value="ECO:0007669"/>
    <property type="project" value="InterPro"/>
</dbReference>
<evidence type="ECO:0000313" key="10">
    <source>
        <dbReference type="EMBL" id="CDQ25185.1"/>
    </source>
</evidence>
<evidence type="ECO:0000256" key="1">
    <source>
        <dbReference type="ARBA" id="ARBA00010718"/>
    </source>
</evidence>
<evidence type="ECO:0000256" key="3">
    <source>
        <dbReference type="ARBA" id="ARBA00022723"/>
    </source>
</evidence>
<name>A0A024P8D4_9BACI</name>
<dbReference type="Gene3D" id="3.10.200.10">
    <property type="entry name" value="Alpha carbonic anhydrase"/>
    <property type="match status" value="1"/>
</dbReference>
<dbReference type="InterPro" id="IPR036398">
    <property type="entry name" value="CA_dom_sf"/>
</dbReference>
<dbReference type="SUPFAM" id="SSF51069">
    <property type="entry name" value="Carbonic anhydrase"/>
    <property type="match status" value="1"/>
</dbReference>
<reference evidence="10 11" key="2">
    <citation type="submission" date="2014-05" db="EMBL/GenBank/DDBJ databases">
        <title>Draft genome sequence of Halobacillus karajensis HK-03.</title>
        <authorList>
            <person name="Khelaifia S."/>
            <person name="Croce O."/>
            <person name="Lagier J.C."/>
            <person name="Raoult D."/>
        </authorList>
    </citation>
    <scope>NUCLEOTIDE SEQUENCE [LARGE SCALE GENOMIC DNA]</scope>
    <source>
        <strain evidence="10 11">HD-03</strain>
    </source>
</reference>
<dbReference type="OrthoDB" id="5327615at2"/>
<keyword evidence="11" id="KW-1185">Reference proteome</keyword>
<dbReference type="PROSITE" id="PS51144">
    <property type="entry name" value="ALPHA_CA_2"/>
    <property type="match status" value="1"/>
</dbReference>